<gene>
    <name evidence="1" type="ORF">T4B_7600</name>
</gene>
<proteinExistence type="predicted"/>
<name>A0A0V1GDH2_TRIPS</name>
<organism evidence="1 2">
    <name type="scientific">Trichinella pseudospiralis</name>
    <name type="common">Parasitic roundworm</name>
    <dbReference type="NCBI Taxonomy" id="6337"/>
    <lineage>
        <taxon>Eukaryota</taxon>
        <taxon>Metazoa</taxon>
        <taxon>Ecdysozoa</taxon>
        <taxon>Nematoda</taxon>
        <taxon>Enoplea</taxon>
        <taxon>Dorylaimia</taxon>
        <taxon>Trichinellida</taxon>
        <taxon>Trichinellidae</taxon>
        <taxon>Trichinella</taxon>
    </lineage>
</organism>
<protein>
    <submittedName>
        <fullName evidence="1">Uncharacterized protein</fullName>
    </submittedName>
</protein>
<dbReference type="Proteomes" id="UP000054805">
    <property type="component" value="Unassembled WGS sequence"/>
</dbReference>
<evidence type="ECO:0000313" key="2">
    <source>
        <dbReference type="Proteomes" id="UP000054805"/>
    </source>
</evidence>
<accession>A0A0V1GDH2</accession>
<comment type="caution">
    <text evidence="1">The sequence shown here is derived from an EMBL/GenBank/DDBJ whole genome shotgun (WGS) entry which is preliminary data.</text>
</comment>
<dbReference type="EMBL" id="JYDS01003333">
    <property type="protein sequence ID" value="KRY96286.1"/>
    <property type="molecule type" value="Genomic_DNA"/>
</dbReference>
<keyword evidence="2" id="KW-1185">Reference proteome</keyword>
<sequence length="37" mass="4426">MKTGFYCLLVQEKLFLIENMQDFSEVFTPYLCKKNGF</sequence>
<dbReference type="AlphaFoldDB" id="A0A0V1GDH2"/>
<evidence type="ECO:0000313" key="1">
    <source>
        <dbReference type="EMBL" id="KRY96286.1"/>
    </source>
</evidence>
<reference evidence="1 2" key="1">
    <citation type="submission" date="2015-01" db="EMBL/GenBank/DDBJ databases">
        <title>Evolution of Trichinella species and genotypes.</title>
        <authorList>
            <person name="Korhonen P.K."/>
            <person name="Edoardo P."/>
            <person name="Giuseppe L.R."/>
            <person name="Gasser R.B."/>
        </authorList>
    </citation>
    <scope>NUCLEOTIDE SEQUENCE [LARGE SCALE GENOMIC DNA]</scope>
    <source>
        <strain evidence="1">ISS588</strain>
    </source>
</reference>